<dbReference type="Pfam" id="PF00289">
    <property type="entry name" value="Biotin_carb_N"/>
    <property type="match status" value="1"/>
</dbReference>
<dbReference type="PANTHER" id="PTHR48095:SF2">
    <property type="entry name" value="BIOTIN CARBOXYLASE, CHLOROPLASTIC"/>
    <property type="match status" value="1"/>
</dbReference>
<proteinExistence type="predicted"/>
<dbReference type="NCBIfam" id="TIGR00514">
    <property type="entry name" value="accC"/>
    <property type="match status" value="1"/>
</dbReference>
<dbReference type="Proteomes" id="UP001056209">
    <property type="component" value="Chromosome"/>
</dbReference>
<dbReference type="GO" id="GO:0006633">
    <property type="term" value="P:fatty acid biosynthetic process"/>
    <property type="evidence" value="ECO:0007669"/>
    <property type="project" value="UniProtKB-KW"/>
</dbReference>
<dbReference type="InterPro" id="IPR011054">
    <property type="entry name" value="Rudment_hybrid_motif"/>
</dbReference>
<dbReference type="InterPro" id="IPR016185">
    <property type="entry name" value="PreATP-grasp_dom_sf"/>
</dbReference>
<comment type="function">
    <text evidence="1 19">This protein is a component of the acetyl coenzyme A carboxylase complex; first, biotin carboxylase catalyzes the carboxylation of the carrier protein and then the transcarboxylase transfers the carboxyl group to form malonyl-CoA.</text>
</comment>
<dbReference type="FunFam" id="3.40.50.20:FF:000010">
    <property type="entry name" value="Propionyl-CoA carboxylase subunit alpha"/>
    <property type="match status" value="1"/>
</dbReference>
<evidence type="ECO:0000256" key="5">
    <source>
        <dbReference type="ARBA" id="ARBA00017242"/>
    </source>
</evidence>
<gene>
    <name evidence="22" type="primary">accC</name>
    <name evidence="22" type="ORF">M9393_01760</name>
</gene>
<evidence type="ECO:0000256" key="19">
    <source>
        <dbReference type="RuleBase" id="RU365063"/>
    </source>
</evidence>
<evidence type="ECO:0000256" key="16">
    <source>
        <dbReference type="ARBA" id="ARBA00033786"/>
    </source>
</evidence>
<keyword evidence="12" id="KW-0460">Magnesium</keyword>
<dbReference type="InterPro" id="IPR004549">
    <property type="entry name" value="Acetyl_CoA_COase_biotin_COase"/>
</dbReference>
<keyword evidence="13 19" id="KW-0443">Lipid metabolism</keyword>
<organism evidence="22 23">
    <name type="scientific">Candidatus Blochmannia vicinus</name>
    <name type="common">nom. nud.</name>
    <dbReference type="NCBI Taxonomy" id="251540"/>
    <lineage>
        <taxon>Bacteria</taxon>
        <taxon>Pseudomonadati</taxon>
        <taxon>Pseudomonadota</taxon>
        <taxon>Gammaproteobacteria</taxon>
        <taxon>Enterobacterales</taxon>
        <taxon>Enterobacteriaceae</taxon>
        <taxon>ant endosymbionts</taxon>
        <taxon>Candidatus Blochmanniella</taxon>
    </lineage>
</organism>
<comment type="catalytic activity">
    <reaction evidence="17 19">
        <text>N(6)-biotinyl-L-lysyl-[protein] + hydrogencarbonate + ATP = N(6)-carboxybiotinyl-L-lysyl-[protein] + ADP + phosphate + H(+)</text>
        <dbReference type="Rhea" id="RHEA:13501"/>
        <dbReference type="Rhea" id="RHEA-COMP:10505"/>
        <dbReference type="Rhea" id="RHEA-COMP:10506"/>
        <dbReference type="ChEBI" id="CHEBI:15378"/>
        <dbReference type="ChEBI" id="CHEBI:17544"/>
        <dbReference type="ChEBI" id="CHEBI:30616"/>
        <dbReference type="ChEBI" id="CHEBI:43474"/>
        <dbReference type="ChEBI" id="CHEBI:83144"/>
        <dbReference type="ChEBI" id="CHEBI:83145"/>
        <dbReference type="ChEBI" id="CHEBI:456216"/>
        <dbReference type="EC" id="6.3.4.14"/>
    </reaction>
</comment>
<dbReference type="InterPro" id="IPR013815">
    <property type="entry name" value="ATP_grasp_subdomain_1"/>
</dbReference>
<feature type="domain" description="Biotin carboxylation" evidence="21">
    <location>
        <begin position="1"/>
        <end position="450"/>
    </location>
</feature>
<dbReference type="SUPFAM" id="SSF51246">
    <property type="entry name" value="Rudiment single hybrid motif"/>
    <property type="match status" value="1"/>
</dbReference>
<dbReference type="InterPro" id="IPR005481">
    <property type="entry name" value="BC-like_N"/>
</dbReference>
<dbReference type="SUPFAM" id="SSF52440">
    <property type="entry name" value="PreATP-grasp domain"/>
    <property type="match status" value="1"/>
</dbReference>
<dbReference type="Pfam" id="PF02786">
    <property type="entry name" value="CPSase_L_D2"/>
    <property type="match status" value="1"/>
</dbReference>
<dbReference type="InterPro" id="IPR051602">
    <property type="entry name" value="ACC_Biotin_Carboxylase"/>
</dbReference>
<protein>
    <recommendedName>
        <fullName evidence="5 19">Biotin carboxylase</fullName>
        <ecNumber evidence="4 19">6.3.4.14</ecNumber>
    </recommendedName>
    <alternativeName>
        <fullName evidence="16 19">Acetyl-coenzyme A carboxylase biotin carboxylase subunit A</fullName>
    </alternativeName>
</protein>
<dbReference type="AlphaFoldDB" id="A0A9Q8X2A1"/>
<dbReference type="PROSITE" id="PS00867">
    <property type="entry name" value="CPSASE_2"/>
    <property type="match status" value="1"/>
</dbReference>
<dbReference type="InterPro" id="IPR005482">
    <property type="entry name" value="Biotin_COase_C"/>
</dbReference>
<dbReference type="EC" id="6.3.4.14" evidence="4 19"/>
<dbReference type="InterPro" id="IPR011764">
    <property type="entry name" value="Biotin_carboxylation_dom"/>
</dbReference>
<dbReference type="GO" id="GO:0005524">
    <property type="term" value="F:ATP binding"/>
    <property type="evidence" value="ECO:0007669"/>
    <property type="project" value="UniProtKB-UniRule"/>
</dbReference>
<dbReference type="InterPro" id="IPR011761">
    <property type="entry name" value="ATP-grasp"/>
</dbReference>
<evidence type="ECO:0000256" key="7">
    <source>
        <dbReference type="ARBA" id="ARBA00022598"/>
    </source>
</evidence>
<evidence type="ECO:0000256" key="1">
    <source>
        <dbReference type="ARBA" id="ARBA00003761"/>
    </source>
</evidence>
<reference evidence="22" key="1">
    <citation type="submission" date="2022-05" db="EMBL/GenBank/DDBJ databases">
        <title>Impact of host demography and evolutionary history on endosymbiont molecular evolution: a test in carpenter ants (Genus Camponotus) and their Blochmannia endosymbionts.</title>
        <authorList>
            <person name="Manthey J.D."/>
            <person name="Giron J.C."/>
            <person name="Hruska J.P."/>
        </authorList>
    </citation>
    <scope>NUCLEOTIDE SEQUENCE</scope>
    <source>
        <strain evidence="22">C-039</strain>
    </source>
</reference>
<dbReference type="EMBL" id="CP097753">
    <property type="protein sequence ID" value="URJ27906.1"/>
    <property type="molecule type" value="Genomic_DNA"/>
</dbReference>
<keyword evidence="11 18" id="KW-0067">ATP-binding</keyword>
<evidence type="ECO:0000256" key="15">
    <source>
        <dbReference type="ARBA" id="ARBA00023267"/>
    </source>
</evidence>
<dbReference type="SMART" id="SM00878">
    <property type="entry name" value="Biotin_carb_C"/>
    <property type="match status" value="1"/>
</dbReference>
<dbReference type="RefSeq" id="WP_250248269.1">
    <property type="nucleotide sequence ID" value="NZ_CP097753.1"/>
</dbReference>
<keyword evidence="9 18" id="KW-0547">Nucleotide-binding</keyword>
<dbReference type="NCBIfam" id="NF006367">
    <property type="entry name" value="PRK08591.1"/>
    <property type="match status" value="1"/>
</dbReference>
<evidence type="ECO:0000256" key="18">
    <source>
        <dbReference type="PROSITE-ProRule" id="PRU00409"/>
    </source>
</evidence>
<evidence type="ECO:0000313" key="22">
    <source>
        <dbReference type="EMBL" id="URJ27906.1"/>
    </source>
</evidence>
<comment type="subunit">
    <text evidence="3 19">Acetyl-CoA carboxylase is a heterohexamer of biotin carboxyl carrier protein, biotin carboxylase and the two subunits of carboxyl transferase in a 2:2 complex.</text>
</comment>
<keyword evidence="8" id="KW-0479">Metal-binding</keyword>
<name>A0A9Q8X2A1_9ENTR</name>
<evidence type="ECO:0000256" key="13">
    <source>
        <dbReference type="ARBA" id="ARBA00023098"/>
    </source>
</evidence>
<evidence type="ECO:0000256" key="6">
    <source>
        <dbReference type="ARBA" id="ARBA00022516"/>
    </source>
</evidence>
<keyword evidence="6 19" id="KW-0444">Lipid biosynthesis</keyword>
<dbReference type="PROSITE" id="PS50975">
    <property type="entry name" value="ATP_GRASP"/>
    <property type="match status" value="1"/>
</dbReference>
<evidence type="ECO:0000259" key="20">
    <source>
        <dbReference type="PROSITE" id="PS50975"/>
    </source>
</evidence>
<keyword evidence="15 19" id="KW-0092">Biotin</keyword>
<evidence type="ECO:0000256" key="4">
    <source>
        <dbReference type="ARBA" id="ARBA00013263"/>
    </source>
</evidence>
<dbReference type="InterPro" id="IPR005479">
    <property type="entry name" value="CPAse_ATP-bd"/>
</dbReference>
<evidence type="ECO:0000313" key="23">
    <source>
        <dbReference type="Proteomes" id="UP001056209"/>
    </source>
</evidence>
<dbReference type="SUPFAM" id="SSF56059">
    <property type="entry name" value="Glutathione synthetase ATP-binding domain-like"/>
    <property type="match status" value="1"/>
</dbReference>
<evidence type="ECO:0000256" key="12">
    <source>
        <dbReference type="ARBA" id="ARBA00022842"/>
    </source>
</evidence>
<accession>A0A9Q8X2A1</accession>
<dbReference type="PROSITE" id="PS00866">
    <property type="entry name" value="CPSASE_1"/>
    <property type="match status" value="1"/>
</dbReference>
<dbReference type="GO" id="GO:0046872">
    <property type="term" value="F:metal ion binding"/>
    <property type="evidence" value="ECO:0007669"/>
    <property type="project" value="UniProtKB-KW"/>
</dbReference>
<dbReference type="Gene3D" id="3.30.470.20">
    <property type="entry name" value="ATP-grasp fold, B domain"/>
    <property type="match status" value="1"/>
</dbReference>
<evidence type="ECO:0000259" key="21">
    <source>
        <dbReference type="PROSITE" id="PS50979"/>
    </source>
</evidence>
<evidence type="ECO:0000256" key="8">
    <source>
        <dbReference type="ARBA" id="ARBA00022723"/>
    </source>
</evidence>
<keyword evidence="10 19" id="KW-0276">Fatty acid metabolism</keyword>
<evidence type="ECO:0000256" key="2">
    <source>
        <dbReference type="ARBA" id="ARBA00004956"/>
    </source>
</evidence>
<sequence length="451" mass="50661">MLEKIVIANRGEIALRILRACKELGIKTVAVYSTIDRDLKHVLLADETICIGPPPAMYSYLNIPAIISAAEITGSSGIHPGYGFLSEDANFAEQVERSGFVFIGPCAETIRLMGNKISAIDIMKKSGIMTVPGWSYELNKNINDNVSNFSYQNLHINYPIIIKSAYGGGGRGMCVVRKESDLQNAIHMMRAESKNIFNNDTIYLEKYLENPRHIEIQILSDGKGNIIYLTERDCSIQRRCQKIVEETPALGINSEMRQYIGESCVQVCYNIGYRGVGTFEFLYENDEFFFIEMNTRIQVEHPITEMVTGIDLIKEQLKIASGYSLDIKQHTVKSVGHAIECRINAEDSHSFVPSSGRITRFHAPGGLGVRWESHIYSGYSVPSYYDSMIGKLICFGETRDIAVARMKNALSELIIDGINTNIELQLRIVTDEVFQKGNNINVHYLENKLNI</sequence>
<evidence type="ECO:0000256" key="10">
    <source>
        <dbReference type="ARBA" id="ARBA00022832"/>
    </source>
</evidence>
<evidence type="ECO:0000256" key="9">
    <source>
        <dbReference type="ARBA" id="ARBA00022741"/>
    </source>
</evidence>
<evidence type="ECO:0000256" key="14">
    <source>
        <dbReference type="ARBA" id="ARBA00023160"/>
    </source>
</evidence>
<dbReference type="PANTHER" id="PTHR48095">
    <property type="entry name" value="PYRUVATE CARBOXYLASE SUBUNIT A"/>
    <property type="match status" value="1"/>
</dbReference>
<comment type="pathway">
    <text evidence="2 19">Lipid metabolism; malonyl-CoA biosynthesis; malonyl-CoA from acetyl-CoA: step 1/1.</text>
</comment>
<keyword evidence="14 19" id="KW-0275">Fatty acid biosynthesis</keyword>
<evidence type="ECO:0000256" key="11">
    <source>
        <dbReference type="ARBA" id="ARBA00022840"/>
    </source>
</evidence>
<dbReference type="Pfam" id="PF02785">
    <property type="entry name" value="Biotin_carb_C"/>
    <property type="match status" value="1"/>
</dbReference>
<evidence type="ECO:0000256" key="17">
    <source>
        <dbReference type="ARBA" id="ARBA00048600"/>
    </source>
</evidence>
<dbReference type="Gene3D" id="3.40.50.20">
    <property type="match status" value="1"/>
</dbReference>
<feature type="domain" description="ATP-grasp" evidence="20">
    <location>
        <begin position="120"/>
        <end position="321"/>
    </location>
</feature>
<dbReference type="Gene3D" id="3.30.1490.20">
    <property type="entry name" value="ATP-grasp fold, A domain"/>
    <property type="match status" value="1"/>
</dbReference>
<keyword evidence="7 19" id="KW-0436">Ligase</keyword>
<dbReference type="PROSITE" id="PS50979">
    <property type="entry name" value="BC"/>
    <property type="match status" value="1"/>
</dbReference>
<dbReference type="GO" id="GO:0004075">
    <property type="term" value="F:biotin carboxylase activity"/>
    <property type="evidence" value="ECO:0007669"/>
    <property type="project" value="UniProtKB-EC"/>
</dbReference>
<evidence type="ECO:0000256" key="3">
    <source>
        <dbReference type="ARBA" id="ARBA00011750"/>
    </source>
</evidence>